<organism evidence="1 2">
    <name type="scientific">Hymenobacter algoricola</name>
    <dbReference type="NCBI Taxonomy" id="486267"/>
    <lineage>
        <taxon>Bacteria</taxon>
        <taxon>Pseudomonadati</taxon>
        <taxon>Bacteroidota</taxon>
        <taxon>Cytophagia</taxon>
        <taxon>Cytophagales</taxon>
        <taxon>Hymenobacteraceae</taxon>
        <taxon>Hymenobacter</taxon>
    </lineage>
</organism>
<gene>
    <name evidence="1" type="ORF">GCM10022406_11720</name>
</gene>
<dbReference type="Pfam" id="PF14281">
    <property type="entry name" value="PDDEXK_4"/>
    <property type="match status" value="1"/>
</dbReference>
<keyword evidence="2" id="KW-1185">Reference proteome</keyword>
<evidence type="ECO:0000313" key="2">
    <source>
        <dbReference type="Proteomes" id="UP001499909"/>
    </source>
</evidence>
<name>A0ABP7MTH0_9BACT</name>
<dbReference type="RefSeq" id="WP_345111382.1">
    <property type="nucleotide sequence ID" value="NZ_BAABDH010000018.1"/>
</dbReference>
<comment type="caution">
    <text evidence="1">The sequence shown here is derived from an EMBL/GenBank/DDBJ whole genome shotgun (WGS) entry which is preliminary data.</text>
</comment>
<reference evidence="2" key="1">
    <citation type="journal article" date="2019" name="Int. J. Syst. Evol. Microbiol.">
        <title>The Global Catalogue of Microorganisms (GCM) 10K type strain sequencing project: providing services to taxonomists for standard genome sequencing and annotation.</title>
        <authorList>
            <consortium name="The Broad Institute Genomics Platform"/>
            <consortium name="The Broad Institute Genome Sequencing Center for Infectious Disease"/>
            <person name="Wu L."/>
            <person name="Ma J."/>
        </authorList>
    </citation>
    <scope>NUCLEOTIDE SEQUENCE [LARGE SCALE GENOMIC DNA]</scope>
    <source>
        <strain evidence="2">JCM 17214</strain>
    </source>
</reference>
<dbReference type="InterPro" id="IPR029470">
    <property type="entry name" value="PDDEXK_4"/>
</dbReference>
<dbReference type="EMBL" id="BAABDH010000018">
    <property type="protein sequence ID" value="GAA3927630.1"/>
    <property type="molecule type" value="Genomic_DNA"/>
</dbReference>
<evidence type="ECO:0000313" key="1">
    <source>
        <dbReference type="EMBL" id="GAA3927630.1"/>
    </source>
</evidence>
<proteinExistence type="predicted"/>
<evidence type="ECO:0008006" key="3">
    <source>
        <dbReference type="Google" id="ProtNLM"/>
    </source>
</evidence>
<dbReference type="Proteomes" id="UP001499909">
    <property type="component" value="Unassembled WGS sequence"/>
</dbReference>
<accession>A0ABP7MTH0</accession>
<sequence>MQQLQHLLDKLELIRLRQEGRQSTDSFNIFRLLRPEHDEVNLHSRFLHELLNPKGSHGMEDAFLRLFAVECELPSLSYDTVQVLREHANIDILIQDRHQAIVIENKIYAGDQHEQLKRYHDIVVRSLRTPTLFYLTLDGNPPSDWSVGDLQAEVRCLAYSQEIDRWLTACIKEAALKPSVRETIIQYQQLIHQLTGKTMNEEEKQQVLTLMAKDNNAEQAAIIARNWSHVRWHTEWDFWNELLALVENKYEVSTIGKFSDESISRTVHGSRNRSPWYGLSFCVGNLHGAGVNVRIERNEGPIYYGYPYPFDETQTELRSKIKMAIEPLTTQHSPSWAGLKSNNTEIDFESFNTPVTLQLANPEKRRIIVSQFFQELQEFIAVTQIALQQQFNSDFTPVQTPA</sequence>
<protein>
    <recommendedName>
        <fullName evidence="3">PD-(D/E)XK nuclease family protein</fullName>
    </recommendedName>
</protein>